<sequence>MQGMIDSLFIRYFLLSDDFFKDFVVFCLLEIESDERIVLAGKLLLGAACSFQSAILEITSHM</sequence>
<comment type="caution">
    <text evidence="1">The sequence shown here is derived from an EMBL/GenBank/DDBJ whole genome shotgun (WGS) entry which is preliminary data.</text>
</comment>
<gene>
    <name evidence="1" type="ORF">E6W99_16615</name>
</gene>
<accession>A0A4S4BUV5</accession>
<evidence type="ECO:0000313" key="2">
    <source>
        <dbReference type="Proteomes" id="UP000310334"/>
    </source>
</evidence>
<dbReference type="EMBL" id="SSNT01000012">
    <property type="protein sequence ID" value="THF78177.1"/>
    <property type="molecule type" value="Genomic_DNA"/>
</dbReference>
<evidence type="ECO:0000313" key="1">
    <source>
        <dbReference type="EMBL" id="THF78177.1"/>
    </source>
</evidence>
<protein>
    <submittedName>
        <fullName evidence="1">Uncharacterized protein</fullName>
    </submittedName>
</protein>
<reference evidence="1 2" key="1">
    <citation type="submission" date="2019-04" db="EMBL/GenBank/DDBJ databases">
        <title>Bacillus sediminilitoris sp. nov., isolated from a tidal flat sediment on the East China Sea.</title>
        <authorList>
            <person name="Wei Y."/>
            <person name="Mao H."/>
            <person name="Fang J."/>
        </authorList>
    </citation>
    <scope>NUCLEOTIDE SEQUENCE [LARGE SCALE GENOMIC DNA]</scope>
    <source>
        <strain evidence="1 2">DSL-17</strain>
    </source>
</reference>
<dbReference type="RefSeq" id="WP_136355849.1">
    <property type="nucleotide sequence ID" value="NZ_CP046266.1"/>
</dbReference>
<dbReference type="AlphaFoldDB" id="A0A4S4BUV5"/>
<name>A0A4S4BUV5_9BACI</name>
<keyword evidence="2" id="KW-1185">Reference proteome</keyword>
<organism evidence="1 2">
    <name type="scientific">Metabacillus sediminilitoris</name>
    <dbReference type="NCBI Taxonomy" id="2567941"/>
    <lineage>
        <taxon>Bacteria</taxon>
        <taxon>Bacillati</taxon>
        <taxon>Bacillota</taxon>
        <taxon>Bacilli</taxon>
        <taxon>Bacillales</taxon>
        <taxon>Bacillaceae</taxon>
        <taxon>Metabacillus</taxon>
    </lineage>
</organism>
<dbReference type="Proteomes" id="UP000310334">
    <property type="component" value="Unassembled WGS sequence"/>
</dbReference>
<proteinExistence type="predicted"/>